<feature type="compositionally biased region" description="Basic and acidic residues" evidence="6">
    <location>
        <begin position="14"/>
        <end position="24"/>
    </location>
</feature>
<dbReference type="PANTHER" id="PTHR12297">
    <property type="entry name" value="HYPOXIA-INDUCBILE GENE 1 HIG1 -RELATED"/>
    <property type="match status" value="1"/>
</dbReference>
<comment type="subcellular location">
    <subcellularLocation>
        <location evidence="1">Mitochondrion membrane</location>
    </subcellularLocation>
</comment>
<keyword evidence="4" id="KW-0496">Mitochondrion</keyword>
<evidence type="ECO:0000256" key="6">
    <source>
        <dbReference type="SAM" id="MobiDB-lite"/>
    </source>
</evidence>
<dbReference type="GO" id="GO:0031966">
    <property type="term" value="C:mitochondrial membrane"/>
    <property type="evidence" value="ECO:0007669"/>
    <property type="project" value="UniProtKB-SubCell"/>
</dbReference>
<gene>
    <name evidence="9" type="ORF">FIBSPDRAFT_850234</name>
</gene>
<evidence type="ECO:0000259" key="8">
    <source>
        <dbReference type="PROSITE" id="PS51503"/>
    </source>
</evidence>
<reference evidence="9 10" key="1">
    <citation type="journal article" date="2016" name="Mol. Biol. Evol.">
        <title>Comparative Genomics of Early-Diverging Mushroom-Forming Fungi Provides Insights into the Origins of Lignocellulose Decay Capabilities.</title>
        <authorList>
            <person name="Nagy L.G."/>
            <person name="Riley R."/>
            <person name="Tritt A."/>
            <person name="Adam C."/>
            <person name="Daum C."/>
            <person name="Floudas D."/>
            <person name="Sun H."/>
            <person name="Yadav J.S."/>
            <person name="Pangilinan J."/>
            <person name="Larsson K.H."/>
            <person name="Matsuura K."/>
            <person name="Barry K."/>
            <person name="Labutti K."/>
            <person name="Kuo R."/>
            <person name="Ohm R.A."/>
            <person name="Bhattacharya S.S."/>
            <person name="Shirouzu T."/>
            <person name="Yoshinaga Y."/>
            <person name="Martin F.M."/>
            <person name="Grigoriev I.V."/>
            <person name="Hibbett D.S."/>
        </authorList>
    </citation>
    <scope>NUCLEOTIDE SEQUENCE [LARGE SCALE GENOMIC DNA]</scope>
    <source>
        <strain evidence="9 10">CBS 109695</strain>
    </source>
</reference>
<organism evidence="9 10">
    <name type="scientific">Athelia psychrophila</name>
    <dbReference type="NCBI Taxonomy" id="1759441"/>
    <lineage>
        <taxon>Eukaryota</taxon>
        <taxon>Fungi</taxon>
        <taxon>Dikarya</taxon>
        <taxon>Basidiomycota</taxon>
        <taxon>Agaricomycotina</taxon>
        <taxon>Agaricomycetes</taxon>
        <taxon>Agaricomycetidae</taxon>
        <taxon>Atheliales</taxon>
        <taxon>Atheliaceae</taxon>
        <taxon>Athelia</taxon>
    </lineage>
</organism>
<evidence type="ECO:0000256" key="5">
    <source>
        <dbReference type="ARBA" id="ARBA00023136"/>
    </source>
</evidence>
<keyword evidence="2 7" id="KW-0812">Transmembrane</keyword>
<feature type="transmembrane region" description="Helical" evidence="7">
    <location>
        <begin position="39"/>
        <end position="56"/>
    </location>
</feature>
<dbReference type="STRING" id="436010.A0A166TMU4"/>
<dbReference type="PROSITE" id="PS51503">
    <property type="entry name" value="HIG1"/>
    <property type="match status" value="1"/>
</dbReference>
<dbReference type="InterPro" id="IPR050355">
    <property type="entry name" value="RCF1"/>
</dbReference>
<dbReference type="GO" id="GO:0097250">
    <property type="term" value="P:mitochondrial respirasome assembly"/>
    <property type="evidence" value="ECO:0007669"/>
    <property type="project" value="TreeGrafter"/>
</dbReference>
<dbReference type="PANTHER" id="PTHR12297:SF3">
    <property type="entry name" value="HIG1 DOMAIN FAMILY MEMBER 1A"/>
    <property type="match status" value="1"/>
</dbReference>
<evidence type="ECO:0000256" key="1">
    <source>
        <dbReference type="ARBA" id="ARBA00004325"/>
    </source>
</evidence>
<evidence type="ECO:0000313" key="10">
    <source>
        <dbReference type="Proteomes" id="UP000076532"/>
    </source>
</evidence>
<dbReference type="OrthoDB" id="6604018at2759"/>
<feature type="region of interest" description="Disordered" evidence="6">
    <location>
        <begin position="183"/>
        <end position="236"/>
    </location>
</feature>
<feature type="compositionally biased region" description="Low complexity" evidence="6">
    <location>
        <begin position="183"/>
        <end position="227"/>
    </location>
</feature>
<evidence type="ECO:0000313" key="9">
    <source>
        <dbReference type="EMBL" id="KZP30789.1"/>
    </source>
</evidence>
<evidence type="ECO:0000256" key="3">
    <source>
        <dbReference type="ARBA" id="ARBA00022989"/>
    </source>
</evidence>
<dbReference type="Proteomes" id="UP000076532">
    <property type="component" value="Unassembled WGS sequence"/>
</dbReference>
<feature type="domain" description="HIG1" evidence="8">
    <location>
        <begin position="11"/>
        <end position="102"/>
    </location>
</feature>
<keyword evidence="3 7" id="KW-1133">Transmembrane helix</keyword>
<evidence type="ECO:0000256" key="2">
    <source>
        <dbReference type="ARBA" id="ARBA00022692"/>
    </source>
</evidence>
<feature type="region of interest" description="Disordered" evidence="6">
    <location>
        <begin position="1"/>
        <end position="24"/>
    </location>
</feature>
<evidence type="ECO:0000256" key="7">
    <source>
        <dbReference type="SAM" id="Phobius"/>
    </source>
</evidence>
<sequence length="236" mass="25548">MSNSTSTRVPHGQTDLDHPPPKIETAGEKAWRLTKANPLVPLGMIAVVFSYRMAFLRSRERRQTEMNYWLRMRVATQGFTLFAMSWTLKIWPQIFPAFDKEHPGWLGPRPVLGIADDTEAQKLRFGERMREAEAAHAAETAYTATLIQKSGPAEGADANATVTATGAQSGYWRWLRWGSGSGSSAPGSNAAAADSVVPASSKPAAAAAAAEPRKSTSWLGGLTWSSGSDKDKDKKA</sequence>
<name>A0A166TMU4_9AGAM</name>
<protein>
    <recommendedName>
        <fullName evidence="8">HIG1 domain-containing protein</fullName>
    </recommendedName>
</protein>
<dbReference type="Pfam" id="PF04588">
    <property type="entry name" value="HIG_1_N"/>
    <property type="match status" value="1"/>
</dbReference>
<evidence type="ECO:0000256" key="4">
    <source>
        <dbReference type="ARBA" id="ARBA00023128"/>
    </source>
</evidence>
<keyword evidence="10" id="KW-1185">Reference proteome</keyword>
<feature type="transmembrane region" description="Helical" evidence="7">
    <location>
        <begin position="68"/>
        <end position="88"/>
    </location>
</feature>
<accession>A0A166TMU4</accession>
<dbReference type="InterPro" id="IPR007667">
    <property type="entry name" value="Hypoxia_induced_domain"/>
</dbReference>
<dbReference type="AlphaFoldDB" id="A0A166TMU4"/>
<dbReference type="Gene3D" id="6.10.140.1320">
    <property type="match status" value="1"/>
</dbReference>
<proteinExistence type="predicted"/>
<keyword evidence="5 7" id="KW-0472">Membrane</keyword>
<dbReference type="EMBL" id="KV417492">
    <property type="protein sequence ID" value="KZP30789.1"/>
    <property type="molecule type" value="Genomic_DNA"/>
</dbReference>